<dbReference type="EMBL" id="JAZGJU010000064">
    <property type="protein sequence ID" value="MEE6129897.1"/>
    <property type="molecule type" value="Genomic_DNA"/>
</dbReference>
<feature type="signal peptide" evidence="2">
    <location>
        <begin position="1"/>
        <end position="21"/>
    </location>
</feature>
<accession>A0ABU7R525</accession>
<keyword evidence="2" id="KW-0732">Signal</keyword>
<feature type="transmembrane region" description="Helical" evidence="1">
    <location>
        <begin position="163"/>
        <end position="183"/>
    </location>
</feature>
<evidence type="ECO:0000313" key="3">
    <source>
        <dbReference type="EMBL" id="MEE6129897.1"/>
    </source>
</evidence>
<dbReference type="PROSITE" id="PS51257">
    <property type="entry name" value="PROKAR_LIPOPROTEIN"/>
    <property type="match status" value="1"/>
</dbReference>
<comment type="caution">
    <text evidence="3">The sequence shown here is derived from an EMBL/GenBank/DDBJ whole genome shotgun (WGS) entry which is preliminary data.</text>
</comment>
<proteinExistence type="predicted"/>
<reference evidence="3 4" key="1">
    <citation type="submission" date="2024-01" db="EMBL/GenBank/DDBJ databases">
        <title>Whole genome of Chryseobacterium arthrosphaerae NNCa 2741.</title>
        <authorList>
            <person name="Boriskina E.V."/>
            <person name="Gordinskaya N.A."/>
            <person name="Kropotov V.S."/>
            <person name="Alekseeva A.E."/>
            <person name="Makhova M.A."/>
            <person name="Kryazhev D.V."/>
            <person name="Shkurkina I.S."/>
        </authorList>
    </citation>
    <scope>NUCLEOTIDE SEQUENCE [LARGE SCALE GENOMIC DNA]</scope>
    <source>
        <strain evidence="3 4">NNCa 2741</strain>
    </source>
</reference>
<evidence type="ECO:0000256" key="1">
    <source>
        <dbReference type="SAM" id="Phobius"/>
    </source>
</evidence>
<keyword evidence="1" id="KW-0812">Transmembrane</keyword>
<organism evidence="3 4">
    <name type="scientific">Chryseobacterium arthrosphaerae</name>
    <dbReference type="NCBI Taxonomy" id="651561"/>
    <lineage>
        <taxon>Bacteria</taxon>
        <taxon>Pseudomonadati</taxon>
        <taxon>Bacteroidota</taxon>
        <taxon>Flavobacteriia</taxon>
        <taxon>Flavobacteriales</taxon>
        <taxon>Weeksellaceae</taxon>
        <taxon>Chryseobacterium group</taxon>
        <taxon>Chryseobacterium</taxon>
    </lineage>
</organism>
<keyword evidence="4" id="KW-1185">Reference proteome</keyword>
<name>A0ABU7R525_9FLAO</name>
<sequence>MKTKILIVVLLVLMISCRTTHKTSLYSKEGRTEIERVILDSVKEKTVKESTKKVTDQTVKKQVKDFSGDIIIKGKADTLNPLVFHNVVSGDTLQSIMIRGAADYFIKNRYQKSAEDNYEVSKEEKINAFEEKVKTAISEDNIKVVASEFIQKSKEVKTRGIQAAVWIFLAVVAITSMLFYFIYKYFKIKK</sequence>
<dbReference type="Proteomes" id="UP001350005">
    <property type="component" value="Unassembled WGS sequence"/>
</dbReference>
<protein>
    <recommendedName>
        <fullName evidence="5">Lipoprotein</fullName>
    </recommendedName>
</protein>
<keyword evidence="1" id="KW-1133">Transmembrane helix</keyword>
<evidence type="ECO:0000256" key="2">
    <source>
        <dbReference type="SAM" id="SignalP"/>
    </source>
</evidence>
<evidence type="ECO:0008006" key="5">
    <source>
        <dbReference type="Google" id="ProtNLM"/>
    </source>
</evidence>
<keyword evidence="1" id="KW-0472">Membrane</keyword>
<evidence type="ECO:0000313" key="4">
    <source>
        <dbReference type="Proteomes" id="UP001350005"/>
    </source>
</evidence>
<gene>
    <name evidence="3" type="ORF">V2E39_21035</name>
</gene>
<dbReference type="RefSeq" id="WP_330937537.1">
    <property type="nucleotide sequence ID" value="NZ_JAZGJU010000064.1"/>
</dbReference>
<feature type="chain" id="PRO_5045648417" description="Lipoprotein" evidence="2">
    <location>
        <begin position="22"/>
        <end position="190"/>
    </location>
</feature>